<dbReference type="EMBL" id="FZOC01000002">
    <property type="protein sequence ID" value="SNR80668.1"/>
    <property type="molecule type" value="Genomic_DNA"/>
</dbReference>
<keyword evidence="3" id="KW-1185">Reference proteome</keyword>
<protein>
    <recommendedName>
        <fullName evidence="4">Heavy-metal resistance</fullName>
    </recommendedName>
</protein>
<evidence type="ECO:0000313" key="3">
    <source>
        <dbReference type="Proteomes" id="UP000198324"/>
    </source>
</evidence>
<evidence type="ECO:0000256" key="1">
    <source>
        <dbReference type="SAM" id="MobiDB-lite"/>
    </source>
</evidence>
<evidence type="ECO:0000313" key="2">
    <source>
        <dbReference type="EMBL" id="SNR80668.1"/>
    </source>
</evidence>
<dbReference type="RefSeq" id="WP_089273092.1">
    <property type="nucleotide sequence ID" value="NZ_FZOC01000002.1"/>
</dbReference>
<sequence>MKSWKAWLLVAVIFLTGAMAGAYAMRVYMVRNLPELLEHTRQRLEEHFLDVIDREVGLRPEQKERILPILRESVLKGDRIHASVREQMDAVRKEADERIANELDADQRVKFDEFRVRMEKLARQGPRPGGPPPPGFSPPPGPPPEGDPRGFPATKEMQPHQ</sequence>
<dbReference type="Proteomes" id="UP000198324">
    <property type="component" value="Unassembled WGS sequence"/>
</dbReference>
<dbReference type="AlphaFoldDB" id="A0A238ZCE5"/>
<evidence type="ECO:0008006" key="4">
    <source>
        <dbReference type="Google" id="ProtNLM"/>
    </source>
</evidence>
<accession>A0A238ZCE5</accession>
<gene>
    <name evidence="2" type="ORF">SAMN04488503_1401</name>
</gene>
<feature type="compositionally biased region" description="Pro residues" evidence="1">
    <location>
        <begin position="128"/>
        <end position="145"/>
    </location>
</feature>
<organism evidence="2 3">
    <name type="scientific">Humidesulfovibrio mexicanus</name>
    <dbReference type="NCBI Taxonomy" id="147047"/>
    <lineage>
        <taxon>Bacteria</taxon>
        <taxon>Pseudomonadati</taxon>
        <taxon>Thermodesulfobacteriota</taxon>
        <taxon>Desulfovibrionia</taxon>
        <taxon>Desulfovibrionales</taxon>
        <taxon>Desulfovibrionaceae</taxon>
        <taxon>Humidesulfovibrio</taxon>
    </lineage>
</organism>
<feature type="region of interest" description="Disordered" evidence="1">
    <location>
        <begin position="119"/>
        <end position="161"/>
    </location>
</feature>
<name>A0A238ZCE5_9BACT</name>
<reference evidence="2 3" key="1">
    <citation type="submission" date="2017-06" db="EMBL/GenBank/DDBJ databases">
        <authorList>
            <person name="Kim H.J."/>
            <person name="Triplett B.A."/>
        </authorList>
    </citation>
    <scope>NUCLEOTIDE SEQUENCE [LARGE SCALE GENOMIC DNA]</scope>
    <source>
        <strain evidence="2 3">DSM 13116</strain>
    </source>
</reference>
<proteinExistence type="predicted"/>